<name>A0A9D2ELD0_9FIRM</name>
<evidence type="ECO:0000259" key="1">
    <source>
        <dbReference type="Pfam" id="PF13470"/>
    </source>
</evidence>
<dbReference type="Gene3D" id="3.40.50.1010">
    <property type="entry name" value="5'-nuclease"/>
    <property type="match status" value="1"/>
</dbReference>
<dbReference type="EMBL" id="DXBR01000053">
    <property type="protein sequence ID" value="HIZ39466.1"/>
    <property type="molecule type" value="Genomic_DNA"/>
</dbReference>
<dbReference type="InterPro" id="IPR029060">
    <property type="entry name" value="PIN-like_dom_sf"/>
</dbReference>
<feature type="domain" description="PIN" evidence="1">
    <location>
        <begin position="2"/>
        <end position="116"/>
    </location>
</feature>
<organism evidence="2 3">
    <name type="scientific">Candidatus Anaerobutyricum stercoris</name>
    <dbReference type="NCBI Taxonomy" id="2838457"/>
    <lineage>
        <taxon>Bacteria</taxon>
        <taxon>Bacillati</taxon>
        <taxon>Bacillota</taxon>
        <taxon>Clostridia</taxon>
        <taxon>Lachnospirales</taxon>
        <taxon>Lachnospiraceae</taxon>
        <taxon>Anaerobutyricum</taxon>
    </lineage>
</organism>
<reference evidence="2" key="1">
    <citation type="journal article" date="2021" name="PeerJ">
        <title>Extensive microbial diversity within the chicken gut microbiome revealed by metagenomics and culture.</title>
        <authorList>
            <person name="Gilroy R."/>
            <person name="Ravi A."/>
            <person name="Getino M."/>
            <person name="Pursley I."/>
            <person name="Horton D.L."/>
            <person name="Alikhan N.F."/>
            <person name="Baker D."/>
            <person name="Gharbi K."/>
            <person name="Hall N."/>
            <person name="Watson M."/>
            <person name="Adriaenssens E.M."/>
            <person name="Foster-Nyarko E."/>
            <person name="Jarju S."/>
            <person name="Secka A."/>
            <person name="Antonio M."/>
            <person name="Oren A."/>
            <person name="Chaudhuri R.R."/>
            <person name="La Ragione R."/>
            <person name="Hildebrand F."/>
            <person name="Pallen M.J."/>
        </authorList>
    </citation>
    <scope>NUCLEOTIDE SEQUENCE</scope>
    <source>
        <strain evidence="2">CHK179-28034</strain>
    </source>
</reference>
<gene>
    <name evidence="2" type="ORF">H9968_06020</name>
</gene>
<dbReference type="Pfam" id="PF13470">
    <property type="entry name" value="PIN_3"/>
    <property type="match status" value="1"/>
</dbReference>
<reference evidence="2" key="2">
    <citation type="submission" date="2021-04" db="EMBL/GenBank/DDBJ databases">
        <authorList>
            <person name="Gilroy R."/>
        </authorList>
    </citation>
    <scope>NUCLEOTIDE SEQUENCE</scope>
    <source>
        <strain evidence="2">CHK179-28034</strain>
    </source>
</reference>
<dbReference type="SUPFAM" id="SSF88723">
    <property type="entry name" value="PIN domain-like"/>
    <property type="match status" value="1"/>
</dbReference>
<evidence type="ECO:0000313" key="2">
    <source>
        <dbReference type="EMBL" id="HIZ39466.1"/>
    </source>
</evidence>
<dbReference type="CDD" id="cd09854">
    <property type="entry name" value="PIN_VapC-like"/>
    <property type="match status" value="1"/>
</dbReference>
<accession>A0A9D2ELD0</accession>
<dbReference type="InterPro" id="IPR002716">
    <property type="entry name" value="PIN_dom"/>
</dbReference>
<protein>
    <submittedName>
        <fullName evidence="2">PIN domain-containing protein</fullName>
    </submittedName>
</protein>
<sequence length="141" mass="16163">MKLLIDTNIILDVLCKRKGLYEGSAKIFKLCELRQMEGIISALSIPNIVYIMRKELDGDRIRDILEILSIIFRISDLKADDLKKGAKMNFRDYEDALQNVCAERMKADYIITRNKRDFAGSKVPAFSPEEFLEIDAPVNTC</sequence>
<proteinExistence type="predicted"/>
<dbReference type="AlphaFoldDB" id="A0A9D2ELD0"/>
<dbReference type="Proteomes" id="UP000824049">
    <property type="component" value="Unassembled WGS sequence"/>
</dbReference>
<comment type="caution">
    <text evidence="2">The sequence shown here is derived from an EMBL/GenBank/DDBJ whole genome shotgun (WGS) entry which is preliminary data.</text>
</comment>
<evidence type="ECO:0000313" key="3">
    <source>
        <dbReference type="Proteomes" id="UP000824049"/>
    </source>
</evidence>